<evidence type="ECO:0000256" key="13">
    <source>
        <dbReference type="ARBA" id="ARBA00078531"/>
    </source>
</evidence>
<dbReference type="InterPro" id="IPR000594">
    <property type="entry name" value="ThiF_NAD_FAD-bd"/>
</dbReference>
<comment type="catalytic activity">
    <reaction evidence="6">
        <text>[molybdopterin-synthase sulfur-carrier protein]-C-terminal Gly-Gly + ATP + H(+) = [molybdopterin-synthase sulfur-carrier protein]-C-terminal Gly-Gly-AMP + diphosphate</text>
        <dbReference type="Rhea" id="RHEA:43616"/>
        <dbReference type="Rhea" id="RHEA-COMP:12159"/>
        <dbReference type="Rhea" id="RHEA-COMP:12202"/>
        <dbReference type="ChEBI" id="CHEBI:15378"/>
        <dbReference type="ChEBI" id="CHEBI:30616"/>
        <dbReference type="ChEBI" id="CHEBI:33019"/>
        <dbReference type="ChEBI" id="CHEBI:90618"/>
        <dbReference type="ChEBI" id="CHEBI:90778"/>
        <dbReference type="EC" id="2.7.7.80"/>
    </reaction>
</comment>
<dbReference type="GO" id="GO:0006777">
    <property type="term" value="P:Mo-molybdopterin cofactor biosynthetic process"/>
    <property type="evidence" value="ECO:0007669"/>
    <property type="project" value="InterPro"/>
</dbReference>
<comment type="function">
    <text evidence="7">Catalyzes the adenylation by ATP of the carboxyl group of the C-terminal glycine of sulfur carrier protein MoaD.</text>
</comment>
<dbReference type="NCBIfam" id="NF004281">
    <property type="entry name" value="PRK05690.1"/>
    <property type="match status" value="1"/>
</dbReference>
<feature type="domain" description="THIF-type NAD/FAD binding fold" evidence="14">
    <location>
        <begin position="12"/>
        <end position="247"/>
    </location>
</feature>
<evidence type="ECO:0000256" key="10">
    <source>
        <dbReference type="ARBA" id="ARBA00073635"/>
    </source>
</evidence>
<dbReference type="GO" id="GO:0005829">
    <property type="term" value="C:cytosol"/>
    <property type="evidence" value="ECO:0007669"/>
    <property type="project" value="TreeGrafter"/>
</dbReference>
<keyword evidence="5" id="KW-0067">ATP-binding</keyword>
<evidence type="ECO:0000256" key="5">
    <source>
        <dbReference type="ARBA" id="ARBA00022840"/>
    </source>
</evidence>
<dbReference type="NCBIfam" id="TIGR02355">
    <property type="entry name" value="moeB"/>
    <property type="match status" value="1"/>
</dbReference>
<dbReference type="PANTHER" id="PTHR10953">
    <property type="entry name" value="UBIQUITIN-ACTIVATING ENZYME E1"/>
    <property type="match status" value="1"/>
</dbReference>
<dbReference type="GO" id="GO:0008641">
    <property type="term" value="F:ubiquitin-like modifier activating enzyme activity"/>
    <property type="evidence" value="ECO:0007669"/>
    <property type="project" value="InterPro"/>
</dbReference>
<dbReference type="InterPro" id="IPR035985">
    <property type="entry name" value="Ubiquitin-activating_enz"/>
</dbReference>
<dbReference type="InterPro" id="IPR012730">
    <property type="entry name" value="Mopterin_Synthase_Sase_MoeB"/>
</dbReference>
<evidence type="ECO:0000259" key="14">
    <source>
        <dbReference type="Pfam" id="PF00899"/>
    </source>
</evidence>
<evidence type="ECO:0000256" key="8">
    <source>
        <dbReference type="ARBA" id="ARBA00063809"/>
    </source>
</evidence>
<proteinExistence type="inferred from homology"/>
<dbReference type="PANTHER" id="PTHR10953:SF194">
    <property type="entry name" value="MOLYBDOPTERIN-SYNTHASE ADENYLYLTRANSFERASE"/>
    <property type="match status" value="1"/>
</dbReference>
<evidence type="ECO:0000256" key="1">
    <source>
        <dbReference type="ARBA" id="ARBA00005046"/>
    </source>
</evidence>
<evidence type="ECO:0000313" key="15">
    <source>
        <dbReference type="EMBL" id="KJY67597.1"/>
    </source>
</evidence>
<gene>
    <name evidence="15" type="ORF">TW71_21585</name>
</gene>
<dbReference type="RefSeq" id="WP_045987210.1">
    <property type="nucleotide sequence ID" value="NZ_CP063052.1"/>
</dbReference>
<evidence type="ECO:0000256" key="2">
    <source>
        <dbReference type="ARBA" id="ARBA00009919"/>
    </source>
</evidence>
<dbReference type="GO" id="GO:0008146">
    <property type="term" value="F:sulfotransferase activity"/>
    <property type="evidence" value="ECO:0007669"/>
    <property type="project" value="TreeGrafter"/>
</dbReference>
<evidence type="ECO:0000256" key="6">
    <source>
        <dbReference type="ARBA" id="ARBA00052218"/>
    </source>
</evidence>
<dbReference type="AlphaFoldDB" id="A0A837G1C2"/>
<dbReference type="EMBL" id="JXXR01000026">
    <property type="protein sequence ID" value="KJY67597.1"/>
    <property type="molecule type" value="Genomic_DNA"/>
</dbReference>
<evidence type="ECO:0000256" key="9">
    <source>
        <dbReference type="ARBA" id="ARBA00066884"/>
    </source>
</evidence>
<dbReference type="SUPFAM" id="SSF69572">
    <property type="entry name" value="Activating enzymes of the ubiquitin-like proteins"/>
    <property type="match status" value="1"/>
</dbReference>
<comment type="subunit">
    <text evidence="8">Homodimer. Forms a stable heterotetrameric complex of 2 MoeB and 2 MoaD during adenylation of MoaD.</text>
</comment>
<evidence type="ECO:0000256" key="11">
    <source>
        <dbReference type="ARBA" id="ARBA00075110"/>
    </source>
</evidence>
<keyword evidence="4" id="KW-0547">Nucleotide-binding</keyword>
<name>A0A837G1C2_9VIBR</name>
<dbReference type="GO" id="GO:0005524">
    <property type="term" value="F:ATP binding"/>
    <property type="evidence" value="ECO:0007669"/>
    <property type="project" value="UniProtKB-KW"/>
</dbReference>
<organism evidence="15">
    <name type="scientific">Vibrio coralliilyticus</name>
    <dbReference type="NCBI Taxonomy" id="190893"/>
    <lineage>
        <taxon>Bacteria</taxon>
        <taxon>Pseudomonadati</taxon>
        <taxon>Pseudomonadota</taxon>
        <taxon>Gammaproteobacteria</taxon>
        <taxon>Vibrionales</taxon>
        <taxon>Vibrionaceae</taxon>
        <taxon>Vibrio</taxon>
    </lineage>
</organism>
<dbReference type="Pfam" id="PF00899">
    <property type="entry name" value="ThiF"/>
    <property type="match status" value="1"/>
</dbReference>
<evidence type="ECO:0000256" key="7">
    <source>
        <dbReference type="ARBA" id="ARBA00055169"/>
    </source>
</evidence>
<dbReference type="Gene3D" id="3.40.50.720">
    <property type="entry name" value="NAD(P)-binding Rossmann-like Domain"/>
    <property type="match status" value="1"/>
</dbReference>
<sequence length="249" mass="27313">MEILSDQEMLRYNRQIILKQFDFDGQEALKQSSILILGAGGLGCASSQYLATAGVGSLTLIDDDVVELSNLQRQVLHHDADVGRKKVLSASESLKQLNPRLEVRTIDQRLSDEDLKTEIEQHTLVLDASDNVETRNQLNRLCYELKTPLVSGAAIRMEGQVSVFTYQDKAQPCYQCLSSLFGSAALSCVEAGVMAPVVGIIGAVQAMEAIKVIANYGQAKEGKVLILDAMTMSWREMNLMKMPNCPVCS</sequence>
<reference evidence="15" key="1">
    <citation type="journal article" date="2015" name="BMC Genomics">
        <title>Genome mining reveals unlocked bioactive potential of marine Gram-negative bacteria.</title>
        <authorList>
            <person name="Machado H."/>
            <person name="Sonnenschein E.C."/>
            <person name="Melchiorsen J."/>
            <person name="Gram L."/>
        </authorList>
    </citation>
    <scope>NUCLEOTIDE SEQUENCE</scope>
    <source>
        <strain evidence="15">S2052</strain>
    </source>
</reference>
<dbReference type="CDD" id="cd00757">
    <property type="entry name" value="ThiF_MoeB_HesA_family"/>
    <property type="match status" value="1"/>
</dbReference>
<comment type="caution">
    <text evidence="15">The sequence shown here is derived from an EMBL/GenBank/DDBJ whole genome shotgun (WGS) entry which is preliminary data.</text>
</comment>
<dbReference type="GO" id="GO:0004792">
    <property type="term" value="F:thiosulfate-cyanide sulfurtransferase activity"/>
    <property type="evidence" value="ECO:0007669"/>
    <property type="project" value="TreeGrafter"/>
</dbReference>
<dbReference type="GO" id="GO:0061605">
    <property type="term" value="F:molybdopterin-synthase adenylyltransferase activity"/>
    <property type="evidence" value="ECO:0007669"/>
    <property type="project" value="UniProtKB-EC"/>
</dbReference>
<keyword evidence="3 15" id="KW-0808">Transferase</keyword>
<keyword evidence="15" id="KW-0548">Nucleotidyltransferase</keyword>
<protein>
    <recommendedName>
        <fullName evidence="10">Molybdopterin-synthase adenylyltransferase</fullName>
        <ecNumber evidence="9">2.7.7.80</ecNumber>
    </recommendedName>
    <alternativeName>
        <fullName evidence="13">MoaD protein adenylase</fullName>
    </alternativeName>
    <alternativeName>
        <fullName evidence="11">Molybdopterin-converting factor subunit 1 adenylase</fullName>
    </alternativeName>
    <alternativeName>
        <fullName evidence="12">Sulfur carrier protein MoaD adenylyltransferase</fullName>
    </alternativeName>
</protein>
<accession>A0A837G1C2</accession>
<dbReference type="FunFam" id="3.40.50.720:FF:000033">
    <property type="entry name" value="Adenylyltransferase and sulfurtransferase MOCS3"/>
    <property type="match status" value="1"/>
</dbReference>
<dbReference type="InterPro" id="IPR045886">
    <property type="entry name" value="ThiF/MoeB/HesA"/>
</dbReference>
<dbReference type="EC" id="2.7.7.80" evidence="9"/>
<evidence type="ECO:0000256" key="4">
    <source>
        <dbReference type="ARBA" id="ARBA00022741"/>
    </source>
</evidence>
<evidence type="ECO:0000256" key="3">
    <source>
        <dbReference type="ARBA" id="ARBA00022679"/>
    </source>
</evidence>
<comment type="similarity">
    <text evidence="2">Belongs to the HesA/MoeB/ThiF family.</text>
</comment>
<evidence type="ECO:0000256" key="12">
    <source>
        <dbReference type="ARBA" id="ARBA00075328"/>
    </source>
</evidence>
<comment type="pathway">
    <text evidence="1">Cofactor biosynthesis; molybdopterin biosynthesis.</text>
</comment>